<dbReference type="HOGENOM" id="CLU_1408869_0_0_1"/>
<dbReference type="Proteomes" id="UP000027222">
    <property type="component" value="Unassembled WGS sequence"/>
</dbReference>
<dbReference type="OrthoDB" id="3068749at2759"/>
<keyword evidence="3" id="KW-1185">Reference proteome</keyword>
<organism evidence="2 3">
    <name type="scientific">Galerina marginata (strain CBS 339.88)</name>
    <dbReference type="NCBI Taxonomy" id="685588"/>
    <lineage>
        <taxon>Eukaryota</taxon>
        <taxon>Fungi</taxon>
        <taxon>Dikarya</taxon>
        <taxon>Basidiomycota</taxon>
        <taxon>Agaricomycotina</taxon>
        <taxon>Agaricomycetes</taxon>
        <taxon>Agaricomycetidae</taxon>
        <taxon>Agaricales</taxon>
        <taxon>Agaricineae</taxon>
        <taxon>Strophariaceae</taxon>
        <taxon>Galerina</taxon>
    </lineage>
</organism>
<sequence>MSLKILPLELILSILENLDWSEILVIRQTCKLLNQASRERTVLQSWVARCMLNIPRAAFRLERPISRYTSEELEVIIRRWKAAEQGWVTERRGIKTRPNIPQPPTHTQRQIHTDRPSKAFHLVQGGRWLLVRGRWRHRPCYATHTRSHSEAPMDGGTYSGGYDRHRTLFDAQPRYIYANMARYALGVVLFQHL</sequence>
<dbReference type="InterPro" id="IPR036047">
    <property type="entry name" value="F-box-like_dom_sf"/>
</dbReference>
<protein>
    <recommendedName>
        <fullName evidence="1">F-box domain-containing protein</fullName>
    </recommendedName>
</protein>
<dbReference type="AlphaFoldDB" id="A0A067SM00"/>
<dbReference type="InterPro" id="IPR001810">
    <property type="entry name" value="F-box_dom"/>
</dbReference>
<dbReference type="PROSITE" id="PS50181">
    <property type="entry name" value="FBOX"/>
    <property type="match status" value="1"/>
</dbReference>
<accession>A0A067SM00</accession>
<dbReference type="EMBL" id="KL142412">
    <property type="protein sequence ID" value="KDR67813.1"/>
    <property type="molecule type" value="Genomic_DNA"/>
</dbReference>
<feature type="domain" description="F-box" evidence="1">
    <location>
        <begin position="1"/>
        <end position="49"/>
    </location>
</feature>
<dbReference type="Pfam" id="PF00646">
    <property type="entry name" value="F-box"/>
    <property type="match status" value="1"/>
</dbReference>
<dbReference type="SUPFAM" id="SSF81383">
    <property type="entry name" value="F-box domain"/>
    <property type="match status" value="1"/>
</dbReference>
<evidence type="ECO:0000259" key="1">
    <source>
        <dbReference type="PROSITE" id="PS50181"/>
    </source>
</evidence>
<proteinExistence type="predicted"/>
<name>A0A067SM00_GALM3</name>
<gene>
    <name evidence="2" type="ORF">GALMADRAFT_1062940</name>
</gene>
<evidence type="ECO:0000313" key="2">
    <source>
        <dbReference type="EMBL" id="KDR67813.1"/>
    </source>
</evidence>
<dbReference type="SMART" id="SM00256">
    <property type="entry name" value="FBOX"/>
    <property type="match status" value="1"/>
</dbReference>
<evidence type="ECO:0000313" key="3">
    <source>
        <dbReference type="Proteomes" id="UP000027222"/>
    </source>
</evidence>
<reference evidence="3" key="1">
    <citation type="journal article" date="2014" name="Proc. Natl. Acad. Sci. U.S.A.">
        <title>Extensive sampling of basidiomycete genomes demonstrates inadequacy of the white-rot/brown-rot paradigm for wood decay fungi.</title>
        <authorList>
            <person name="Riley R."/>
            <person name="Salamov A.A."/>
            <person name="Brown D.W."/>
            <person name="Nagy L.G."/>
            <person name="Floudas D."/>
            <person name="Held B.W."/>
            <person name="Levasseur A."/>
            <person name="Lombard V."/>
            <person name="Morin E."/>
            <person name="Otillar R."/>
            <person name="Lindquist E.A."/>
            <person name="Sun H."/>
            <person name="LaButti K.M."/>
            <person name="Schmutz J."/>
            <person name="Jabbour D."/>
            <person name="Luo H."/>
            <person name="Baker S.E."/>
            <person name="Pisabarro A.G."/>
            <person name="Walton J.D."/>
            <person name="Blanchette R.A."/>
            <person name="Henrissat B."/>
            <person name="Martin F."/>
            <person name="Cullen D."/>
            <person name="Hibbett D.S."/>
            <person name="Grigoriev I.V."/>
        </authorList>
    </citation>
    <scope>NUCLEOTIDE SEQUENCE [LARGE SCALE GENOMIC DNA]</scope>
    <source>
        <strain evidence="3">CBS 339.88</strain>
    </source>
</reference>